<proteinExistence type="predicted"/>
<sequence length="59" mass="6714">MKKNPTPYWRTLKSDGVINEKYPGGVEGQKKLLEKEGHKVDQKGKKSVVVDFEKSLVKL</sequence>
<dbReference type="Gene3D" id="1.10.10.10">
    <property type="entry name" value="Winged helix-like DNA-binding domain superfamily/Winged helix DNA-binding domain"/>
    <property type="match status" value="1"/>
</dbReference>
<dbReference type="AlphaFoldDB" id="A0A1F7SJS4"/>
<evidence type="ECO:0000313" key="1">
    <source>
        <dbReference type="EMBL" id="OGL54005.1"/>
    </source>
</evidence>
<protein>
    <submittedName>
        <fullName evidence="1">Uncharacterized protein</fullName>
    </submittedName>
</protein>
<dbReference type="STRING" id="1817883.A3G31_04040"/>
<evidence type="ECO:0000313" key="2">
    <source>
        <dbReference type="Proteomes" id="UP000178082"/>
    </source>
</evidence>
<dbReference type="EMBL" id="MGDI01000017">
    <property type="protein sequence ID" value="OGL54005.1"/>
    <property type="molecule type" value="Genomic_DNA"/>
</dbReference>
<accession>A0A1F7SJS4</accession>
<dbReference type="InterPro" id="IPR036388">
    <property type="entry name" value="WH-like_DNA-bd_sf"/>
</dbReference>
<name>A0A1F7SJS4_9BACT</name>
<organism evidence="1 2">
    <name type="scientific">Candidatus Schekmanbacteria bacterium RIFCSPLOWO2_12_FULL_38_15</name>
    <dbReference type="NCBI Taxonomy" id="1817883"/>
    <lineage>
        <taxon>Bacteria</taxon>
        <taxon>Candidatus Schekmaniibacteriota</taxon>
    </lineage>
</organism>
<gene>
    <name evidence="1" type="ORF">A3G31_04040</name>
</gene>
<reference evidence="1 2" key="1">
    <citation type="journal article" date="2016" name="Nat. Commun.">
        <title>Thousands of microbial genomes shed light on interconnected biogeochemical processes in an aquifer system.</title>
        <authorList>
            <person name="Anantharaman K."/>
            <person name="Brown C.T."/>
            <person name="Hug L.A."/>
            <person name="Sharon I."/>
            <person name="Castelle C.J."/>
            <person name="Probst A.J."/>
            <person name="Thomas B.C."/>
            <person name="Singh A."/>
            <person name="Wilkins M.J."/>
            <person name="Karaoz U."/>
            <person name="Brodie E.L."/>
            <person name="Williams K.H."/>
            <person name="Hubbard S.S."/>
            <person name="Banfield J.F."/>
        </authorList>
    </citation>
    <scope>NUCLEOTIDE SEQUENCE [LARGE SCALE GENOMIC DNA]</scope>
</reference>
<comment type="caution">
    <text evidence="1">The sequence shown here is derived from an EMBL/GenBank/DDBJ whole genome shotgun (WGS) entry which is preliminary data.</text>
</comment>
<dbReference type="Proteomes" id="UP000178082">
    <property type="component" value="Unassembled WGS sequence"/>
</dbReference>